<dbReference type="InterPro" id="IPR008302">
    <property type="entry name" value="NamZ"/>
</dbReference>
<reference evidence="3" key="1">
    <citation type="submission" date="2017-07" db="EMBL/GenBank/DDBJ databases">
        <title>The cable genome - Insights into the physiology and evolution of filamentous bacteria capable of sulfide oxidation via long distance electron transfer.</title>
        <authorList>
            <person name="Thorup C."/>
            <person name="Bjerg J.T."/>
            <person name="Schreiber L."/>
            <person name="Nielsen L.P."/>
            <person name="Kjeldsen K.U."/>
            <person name="Boesen T."/>
            <person name="Boggild A."/>
            <person name="Meysman F."/>
            <person name="Geelhoed J."/>
            <person name="Schramm A."/>
        </authorList>
    </citation>
    <scope>NUCLEOTIDE SEQUENCE [LARGE SCALE GENOMIC DNA]</scope>
    <source>
        <strain evidence="3">GS</strain>
    </source>
</reference>
<sequence>MITIGIEQLISDPPPFLAGKRLALLCNQASTDSRFRHSRDLIMQAFPGQLVCLFSPQHGFFSEKQDNMIESGHGRDAATGLPVFSLYGETREPTAAMFEGFDILLIDLQDVGTRVYTFIWTVVHCLRQAAATGKKVVVLDRPNPVGGVLLEGNLLKPELRSFVGLHEIPMRHGLTMGELALLCNRELGIHADLDVVQMQGWTREMFFADTGFPWVFPSPNMPTPLTALVYPGQVIWEGTNVSEGRGTTLPFELVGAPFIKPQQVLARLSRTDLPGCVLRPLVFEPTSGKWAGHACAGFHIHVTEPRCFLSYRLSLALLEAFLHLYPHDFAWKQPPYEYEYDKLPIDLILGDQSVREALEQGANIVELERSWQEELAAFDERRRVVFLYPER</sequence>
<feature type="domain" description="Peptidoglycan beta-N-acetylmuramidase NamZ N-terminal" evidence="1">
    <location>
        <begin position="23"/>
        <end position="223"/>
    </location>
</feature>
<protein>
    <submittedName>
        <fullName evidence="3">Uncharacterized conserved protein YbbC, DUF1343 family</fullName>
    </submittedName>
</protein>
<dbReference type="Proteomes" id="UP000316238">
    <property type="component" value="Unassembled WGS sequence"/>
</dbReference>
<dbReference type="Gene3D" id="3.40.50.12170">
    <property type="entry name" value="Uncharacterised protein PF07075, DUF1343"/>
    <property type="match status" value="1"/>
</dbReference>
<organism evidence="3 4">
    <name type="scientific">Candidatus Electronema aureum</name>
    <dbReference type="NCBI Taxonomy" id="2005002"/>
    <lineage>
        <taxon>Bacteria</taxon>
        <taxon>Pseudomonadati</taxon>
        <taxon>Thermodesulfobacteriota</taxon>
        <taxon>Desulfobulbia</taxon>
        <taxon>Desulfobulbales</taxon>
        <taxon>Desulfobulbaceae</taxon>
        <taxon>Candidatus Electronema</taxon>
    </lineage>
</organism>
<dbReference type="AlphaFoldDB" id="A0A521FYH5"/>
<evidence type="ECO:0000259" key="2">
    <source>
        <dbReference type="Pfam" id="PF20732"/>
    </source>
</evidence>
<dbReference type="Gene3D" id="3.90.1150.140">
    <property type="match status" value="1"/>
</dbReference>
<evidence type="ECO:0000259" key="1">
    <source>
        <dbReference type="Pfam" id="PF07075"/>
    </source>
</evidence>
<dbReference type="InterPro" id="IPR048502">
    <property type="entry name" value="NamZ_N"/>
</dbReference>
<feature type="domain" description="Peptidoglycan beta-N-acetylmuramidase NamZ C-terminal" evidence="2">
    <location>
        <begin position="228"/>
        <end position="388"/>
    </location>
</feature>
<dbReference type="PIRSF" id="PIRSF016719">
    <property type="entry name" value="UCP016719"/>
    <property type="match status" value="1"/>
</dbReference>
<proteinExistence type="predicted"/>
<dbReference type="GO" id="GO:0033922">
    <property type="term" value="F:peptidoglycan beta-N-acetylmuramidase activity"/>
    <property type="evidence" value="ECO:0007669"/>
    <property type="project" value="InterPro"/>
</dbReference>
<evidence type="ECO:0000313" key="3">
    <source>
        <dbReference type="EMBL" id="TAA73813.1"/>
    </source>
</evidence>
<dbReference type="PANTHER" id="PTHR42915">
    <property type="entry name" value="HYPOTHETICAL 460 KDA PROTEIN IN FEUA-SIGW INTERGENIC REGION [PRECURSOR]"/>
    <property type="match status" value="1"/>
</dbReference>
<dbReference type="InterPro" id="IPR048503">
    <property type="entry name" value="NamZ_C"/>
</dbReference>
<gene>
    <name evidence="3" type="ORF">CDV28_15811</name>
</gene>
<comment type="caution">
    <text evidence="3">The sequence shown here is derived from an EMBL/GenBank/DDBJ whole genome shotgun (WGS) entry which is preliminary data.</text>
</comment>
<keyword evidence="4" id="KW-1185">Reference proteome</keyword>
<name>A0A521FYH5_9BACT</name>
<dbReference type="Pfam" id="PF07075">
    <property type="entry name" value="NamZ_N"/>
    <property type="match status" value="1"/>
</dbReference>
<dbReference type="PANTHER" id="PTHR42915:SF1">
    <property type="entry name" value="PEPTIDOGLYCAN BETA-N-ACETYLMURAMIDASE NAMZ"/>
    <property type="match status" value="1"/>
</dbReference>
<dbReference type="EMBL" id="NQJD01000058">
    <property type="protein sequence ID" value="TAA73813.1"/>
    <property type="molecule type" value="Genomic_DNA"/>
</dbReference>
<dbReference type="Pfam" id="PF20732">
    <property type="entry name" value="NamZ_C"/>
    <property type="match status" value="1"/>
</dbReference>
<evidence type="ECO:0000313" key="4">
    <source>
        <dbReference type="Proteomes" id="UP000316238"/>
    </source>
</evidence>
<accession>A0A521FYH5</accession>